<organism evidence="1">
    <name type="scientific">marine sediment metagenome</name>
    <dbReference type="NCBI Taxonomy" id="412755"/>
    <lineage>
        <taxon>unclassified sequences</taxon>
        <taxon>metagenomes</taxon>
        <taxon>ecological metagenomes</taxon>
    </lineage>
</organism>
<feature type="non-terminal residue" evidence="1">
    <location>
        <position position="1"/>
    </location>
</feature>
<sequence>ETPNSFIFQMNECRVQDARKRKGLDDYPCKSGGMAEFPTFAESIDSRIKTECISCPPDEHPKEWYCKWRFTIE</sequence>
<evidence type="ECO:0008006" key="2">
    <source>
        <dbReference type="Google" id="ProtNLM"/>
    </source>
</evidence>
<dbReference type="Pfam" id="PF19620">
    <property type="entry name" value="DUF6125"/>
    <property type="match status" value="1"/>
</dbReference>
<name>X1NMZ1_9ZZZZ</name>
<dbReference type="EMBL" id="BARV01015821">
    <property type="protein sequence ID" value="GAI20039.1"/>
    <property type="molecule type" value="Genomic_DNA"/>
</dbReference>
<protein>
    <recommendedName>
        <fullName evidence="2">Cytosolic protein</fullName>
    </recommendedName>
</protein>
<evidence type="ECO:0000313" key="1">
    <source>
        <dbReference type="EMBL" id="GAI20039.1"/>
    </source>
</evidence>
<dbReference type="AlphaFoldDB" id="X1NMZ1"/>
<proteinExistence type="predicted"/>
<reference evidence="1" key="1">
    <citation type="journal article" date="2014" name="Front. Microbiol.">
        <title>High frequency of phylogenetically diverse reductive dehalogenase-homologous genes in deep subseafloor sedimentary metagenomes.</title>
        <authorList>
            <person name="Kawai M."/>
            <person name="Futagami T."/>
            <person name="Toyoda A."/>
            <person name="Takaki Y."/>
            <person name="Nishi S."/>
            <person name="Hori S."/>
            <person name="Arai W."/>
            <person name="Tsubouchi T."/>
            <person name="Morono Y."/>
            <person name="Uchiyama I."/>
            <person name="Ito T."/>
            <person name="Fujiyama A."/>
            <person name="Inagaki F."/>
            <person name="Takami H."/>
        </authorList>
    </citation>
    <scope>NUCLEOTIDE SEQUENCE</scope>
    <source>
        <strain evidence="1">Expedition CK06-06</strain>
    </source>
</reference>
<accession>X1NMZ1</accession>
<gene>
    <name evidence="1" type="ORF">S06H3_27289</name>
</gene>
<comment type="caution">
    <text evidence="1">The sequence shown here is derived from an EMBL/GenBank/DDBJ whole genome shotgun (WGS) entry which is preliminary data.</text>
</comment>